<dbReference type="PANTHER" id="PTHR33112">
    <property type="entry name" value="DOMAIN PROTEIN, PUTATIVE-RELATED"/>
    <property type="match status" value="1"/>
</dbReference>
<accession>A0AAE0X4V4</accession>
<protein>
    <submittedName>
        <fullName evidence="3">Heterokaryon incompatibility protein-domain-containing protein</fullName>
    </submittedName>
</protein>
<evidence type="ECO:0000313" key="3">
    <source>
        <dbReference type="EMBL" id="KAK3685166.1"/>
    </source>
</evidence>
<dbReference type="AlphaFoldDB" id="A0AAE0X4V4"/>
<dbReference type="InterPro" id="IPR010730">
    <property type="entry name" value="HET"/>
</dbReference>
<feature type="region of interest" description="Disordered" evidence="1">
    <location>
        <begin position="1"/>
        <end position="22"/>
    </location>
</feature>
<organism evidence="3 4">
    <name type="scientific">Podospora appendiculata</name>
    <dbReference type="NCBI Taxonomy" id="314037"/>
    <lineage>
        <taxon>Eukaryota</taxon>
        <taxon>Fungi</taxon>
        <taxon>Dikarya</taxon>
        <taxon>Ascomycota</taxon>
        <taxon>Pezizomycotina</taxon>
        <taxon>Sordariomycetes</taxon>
        <taxon>Sordariomycetidae</taxon>
        <taxon>Sordariales</taxon>
        <taxon>Podosporaceae</taxon>
        <taxon>Podospora</taxon>
    </lineage>
</organism>
<reference evidence="3" key="2">
    <citation type="submission" date="2023-06" db="EMBL/GenBank/DDBJ databases">
        <authorList>
            <consortium name="Lawrence Berkeley National Laboratory"/>
            <person name="Haridas S."/>
            <person name="Hensen N."/>
            <person name="Bonometti L."/>
            <person name="Westerberg I."/>
            <person name="Brannstrom I.O."/>
            <person name="Guillou S."/>
            <person name="Cros-Aarteil S."/>
            <person name="Calhoun S."/>
            <person name="Kuo A."/>
            <person name="Mondo S."/>
            <person name="Pangilinan J."/>
            <person name="Riley R."/>
            <person name="Labutti K."/>
            <person name="Andreopoulos B."/>
            <person name="Lipzen A."/>
            <person name="Chen C."/>
            <person name="Yanf M."/>
            <person name="Daum C."/>
            <person name="Ng V."/>
            <person name="Clum A."/>
            <person name="Steindorff A."/>
            <person name="Ohm R."/>
            <person name="Martin F."/>
            <person name="Silar P."/>
            <person name="Natvig D."/>
            <person name="Lalanne C."/>
            <person name="Gautier V."/>
            <person name="Ament-Velasquez S.L."/>
            <person name="Kruys A."/>
            <person name="Hutchinson M.I."/>
            <person name="Powell A.J."/>
            <person name="Barry K."/>
            <person name="Miller A.N."/>
            <person name="Grigoriev I.V."/>
            <person name="Debuchy R."/>
            <person name="Gladieux P."/>
            <person name="Thoren M.H."/>
            <person name="Johannesson H."/>
        </authorList>
    </citation>
    <scope>NUCLEOTIDE SEQUENCE</scope>
    <source>
        <strain evidence="3">CBS 314.62</strain>
    </source>
</reference>
<comment type="caution">
    <text evidence="3">The sequence shown here is derived from an EMBL/GenBank/DDBJ whole genome shotgun (WGS) entry which is preliminary data.</text>
</comment>
<dbReference type="Proteomes" id="UP001270362">
    <property type="component" value="Unassembled WGS sequence"/>
</dbReference>
<gene>
    <name evidence="3" type="ORF">B0T22DRAFT_465069</name>
</gene>
<dbReference type="Pfam" id="PF06985">
    <property type="entry name" value="HET"/>
    <property type="match status" value="1"/>
</dbReference>
<proteinExistence type="predicted"/>
<reference evidence="3" key="1">
    <citation type="journal article" date="2023" name="Mol. Phylogenet. Evol.">
        <title>Genome-scale phylogeny and comparative genomics of the fungal order Sordariales.</title>
        <authorList>
            <person name="Hensen N."/>
            <person name="Bonometti L."/>
            <person name="Westerberg I."/>
            <person name="Brannstrom I.O."/>
            <person name="Guillou S."/>
            <person name="Cros-Aarteil S."/>
            <person name="Calhoun S."/>
            <person name="Haridas S."/>
            <person name="Kuo A."/>
            <person name="Mondo S."/>
            <person name="Pangilinan J."/>
            <person name="Riley R."/>
            <person name="LaButti K."/>
            <person name="Andreopoulos B."/>
            <person name="Lipzen A."/>
            <person name="Chen C."/>
            <person name="Yan M."/>
            <person name="Daum C."/>
            <person name="Ng V."/>
            <person name="Clum A."/>
            <person name="Steindorff A."/>
            <person name="Ohm R.A."/>
            <person name="Martin F."/>
            <person name="Silar P."/>
            <person name="Natvig D.O."/>
            <person name="Lalanne C."/>
            <person name="Gautier V."/>
            <person name="Ament-Velasquez S.L."/>
            <person name="Kruys A."/>
            <person name="Hutchinson M.I."/>
            <person name="Powell A.J."/>
            <person name="Barry K."/>
            <person name="Miller A.N."/>
            <person name="Grigoriev I.V."/>
            <person name="Debuchy R."/>
            <person name="Gladieux P."/>
            <person name="Hiltunen Thoren M."/>
            <person name="Johannesson H."/>
        </authorList>
    </citation>
    <scope>NUCLEOTIDE SEQUENCE</scope>
    <source>
        <strain evidence="3">CBS 314.62</strain>
    </source>
</reference>
<sequence>MYLTRSVPRRPGTSDHWKMDDPLPVDATAALSIQDPRDTNGKPSNSKPHPNPLLCQRCQSWNDIDTVVQHGSALANIRSLEQLAYNAHCLICRGLVSTVEIRRSASEPTSSWPAAQILVRNHGPFFLDNGIHPPNAHPHARIDNSDANQITIRLLISLEVSFVPEVSLQDWVDGVAITTLATSHIRITPQFALRFSKNGQGQAPPQLISIEPWEVPFFDVSLLRTWLRGCEEVHHRVCIDDELRKATQLMRSSWPRDFRVIDVHEMKLVRPTKLVRFVALSYMWQQEDESSADHVQLEKHNAAQLESAGGLVNIALPDIISDAIALCRDLGESYLWVDRLCIIQDDAVSKHDQIHHMDRIYQSASFTIVGALNSRDGGGLPGYTGRPRKASIWSPPRAVDLDYGGRGIKQNSMEALVYPSLWNRRGWTFQERILARRCLFITEFLVIFECSQGQASEEMTYTPQQLEPPPPSPAHNHALTPPHESEQERRVRQQEYRQIPGFRAYVKRHTQNKTASYYLIFYFHRVEDYTSRQFSYDRDILEAFAGVGNVLSYSLASTMMLFGLPEKHLPQALMWTCRGAPARRRRDDMPQIPSWSWASSLSRAEYFWIQAWMQGGSTAREHIIQITSLVYFYFQDPELGALRKLDVQERWMGKEMDIHAFHDLDEIPNVLTKKMKYYKPGIERTTKTWKECPHNPWQTLAHALLDPEACRAAASFPGSLVFNTTVASDLTLRRDHTHTPHHANSNQPERDLVICTRGGEVVGWMNRMSAAWIAAHVDDESARHEFIVLCGALANWKTRKAFLDPAAKDYDLWRLHVMLVERPFPSSSSSSSSGAHVVRRVEVGIVETQRWKDCNPRWETVVLC</sequence>
<evidence type="ECO:0000256" key="1">
    <source>
        <dbReference type="SAM" id="MobiDB-lite"/>
    </source>
</evidence>
<feature type="compositionally biased region" description="Basic and acidic residues" evidence="1">
    <location>
        <begin position="483"/>
        <end position="493"/>
    </location>
</feature>
<feature type="compositionally biased region" description="Basic and acidic residues" evidence="1">
    <location>
        <begin position="12"/>
        <end position="21"/>
    </location>
</feature>
<keyword evidence="4" id="KW-1185">Reference proteome</keyword>
<dbReference type="PANTHER" id="PTHR33112:SF12">
    <property type="entry name" value="HETEROKARYON INCOMPATIBILITY DOMAIN-CONTAINING PROTEIN"/>
    <property type="match status" value="1"/>
</dbReference>
<feature type="region of interest" description="Disordered" evidence="1">
    <location>
        <begin position="458"/>
        <end position="493"/>
    </location>
</feature>
<name>A0AAE0X4V4_9PEZI</name>
<evidence type="ECO:0000259" key="2">
    <source>
        <dbReference type="Pfam" id="PF06985"/>
    </source>
</evidence>
<evidence type="ECO:0000313" key="4">
    <source>
        <dbReference type="Proteomes" id="UP001270362"/>
    </source>
</evidence>
<feature type="domain" description="Heterokaryon incompatibility" evidence="2">
    <location>
        <begin position="277"/>
        <end position="431"/>
    </location>
</feature>
<dbReference type="EMBL" id="JAULSO010000003">
    <property type="protein sequence ID" value="KAK3685166.1"/>
    <property type="molecule type" value="Genomic_DNA"/>
</dbReference>